<dbReference type="EMBL" id="OC934431">
    <property type="protein sequence ID" value="CAD7660225.1"/>
    <property type="molecule type" value="Genomic_DNA"/>
</dbReference>
<reference evidence="5" key="1">
    <citation type="submission" date="2020-11" db="EMBL/GenBank/DDBJ databases">
        <authorList>
            <person name="Tran Van P."/>
        </authorList>
    </citation>
    <scope>NUCLEOTIDE SEQUENCE</scope>
</reference>
<evidence type="ECO:0000313" key="6">
    <source>
        <dbReference type="Proteomes" id="UP000728032"/>
    </source>
</evidence>
<dbReference type="FunFam" id="3.90.70.10:FF:000332">
    <property type="entry name" value="Cathepsin L1"/>
    <property type="match status" value="1"/>
</dbReference>
<dbReference type="CDD" id="cd02248">
    <property type="entry name" value="Peptidase_C1A"/>
    <property type="match status" value="1"/>
</dbReference>
<dbReference type="Gene3D" id="3.90.70.10">
    <property type="entry name" value="Cysteine proteinases"/>
    <property type="match status" value="1"/>
</dbReference>
<dbReference type="Proteomes" id="UP000728032">
    <property type="component" value="Unassembled WGS sequence"/>
</dbReference>
<organism evidence="5">
    <name type="scientific">Oppiella nova</name>
    <dbReference type="NCBI Taxonomy" id="334625"/>
    <lineage>
        <taxon>Eukaryota</taxon>
        <taxon>Metazoa</taxon>
        <taxon>Ecdysozoa</taxon>
        <taxon>Arthropoda</taxon>
        <taxon>Chelicerata</taxon>
        <taxon>Arachnida</taxon>
        <taxon>Acari</taxon>
        <taxon>Acariformes</taxon>
        <taxon>Sarcoptiformes</taxon>
        <taxon>Oribatida</taxon>
        <taxon>Brachypylina</taxon>
        <taxon>Oppioidea</taxon>
        <taxon>Oppiidae</taxon>
        <taxon>Oppiella</taxon>
    </lineage>
</organism>
<dbReference type="OrthoDB" id="10253408at2759"/>
<dbReference type="PRINTS" id="PR00705">
    <property type="entry name" value="PAPAIN"/>
</dbReference>
<dbReference type="SMART" id="SM00848">
    <property type="entry name" value="Inhibitor_I29"/>
    <property type="match status" value="1"/>
</dbReference>
<sequence>AALEDEEVLAKKFAEFQTKFQKSYATEEESEKRKLIFKENVLKVFEHNVKAATGRSSYTQHISQFADMTTDEIIAGVTGYFPQQEYRQHNASQQSAANSQSNVGKDSWIYDWRSTHVVTPVQNQGGCGACVYFAAAALIETAWARHGHEAVVLSPQQLNDCAHDDARGNHGCEHGGGTFVPTFDYIKAHGLTSMQNYPYIAKDANCDHNKESQVVARINSWTPITPHGNEEVLRQTIEKNGPAAVAIHVSDGWTKYKQGVFDEPCAGGRNHAVLAVGYGYDGPSNKDYWIVKNQWGTGFGDNGYILMRRNNNNMCDIAGDAVWVD</sequence>
<evidence type="ECO:0000256" key="1">
    <source>
        <dbReference type="ARBA" id="ARBA00008455"/>
    </source>
</evidence>
<comment type="similarity">
    <text evidence="1">Belongs to the peptidase C1 family.</text>
</comment>
<accession>A0A7R9MHB8</accession>
<feature type="domain" description="Peptidase C1A papain C-terminal" evidence="3">
    <location>
        <begin position="110"/>
        <end position="325"/>
    </location>
</feature>
<evidence type="ECO:0000259" key="4">
    <source>
        <dbReference type="SMART" id="SM00848"/>
    </source>
</evidence>
<dbReference type="AlphaFoldDB" id="A0A7R9MHB8"/>
<evidence type="ECO:0000256" key="2">
    <source>
        <dbReference type="ARBA" id="ARBA00023157"/>
    </source>
</evidence>
<dbReference type="Pfam" id="PF08246">
    <property type="entry name" value="Inhibitor_I29"/>
    <property type="match status" value="1"/>
</dbReference>
<name>A0A7R9MHB8_9ACAR</name>
<keyword evidence="2" id="KW-1015">Disulfide bond</keyword>
<feature type="domain" description="Cathepsin propeptide inhibitor" evidence="4">
    <location>
        <begin position="13"/>
        <end position="73"/>
    </location>
</feature>
<proteinExistence type="inferred from homology"/>
<dbReference type="InterPro" id="IPR000668">
    <property type="entry name" value="Peptidase_C1A_C"/>
</dbReference>
<gene>
    <name evidence="5" type="ORF">ONB1V03_LOCUS16795</name>
</gene>
<dbReference type="InterPro" id="IPR013128">
    <property type="entry name" value="Peptidase_C1A"/>
</dbReference>
<dbReference type="SUPFAM" id="SSF54001">
    <property type="entry name" value="Cysteine proteinases"/>
    <property type="match status" value="1"/>
</dbReference>
<dbReference type="InterPro" id="IPR039417">
    <property type="entry name" value="Peptidase_C1A_papain-like"/>
</dbReference>
<dbReference type="EMBL" id="CAJPVJ010019606">
    <property type="protein sequence ID" value="CAG2177363.1"/>
    <property type="molecule type" value="Genomic_DNA"/>
</dbReference>
<dbReference type="InterPro" id="IPR038765">
    <property type="entry name" value="Papain-like_cys_pep_sf"/>
</dbReference>
<keyword evidence="6" id="KW-1185">Reference proteome</keyword>
<evidence type="ECO:0000313" key="5">
    <source>
        <dbReference type="EMBL" id="CAD7660225.1"/>
    </source>
</evidence>
<evidence type="ECO:0000259" key="3">
    <source>
        <dbReference type="SMART" id="SM00645"/>
    </source>
</evidence>
<dbReference type="SMART" id="SM00645">
    <property type="entry name" value="Pept_C1"/>
    <property type="match status" value="1"/>
</dbReference>
<feature type="non-terminal residue" evidence="5">
    <location>
        <position position="1"/>
    </location>
</feature>
<dbReference type="InterPro" id="IPR013201">
    <property type="entry name" value="Prot_inhib_I29"/>
</dbReference>
<dbReference type="GO" id="GO:0006508">
    <property type="term" value="P:proteolysis"/>
    <property type="evidence" value="ECO:0007669"/>
    <property type="project" value="InterPro"/>
</dbReference>
<dbReference type="GO" id="GO:0008234">
    <property type="term" value="F:cysteine-type peptidase activity"/>
    <property type="evidence" value="ECO:0007669"/>
    <property type="project" value="InterPro"/>
</dbReference>
<dbReference type="Pfam" id="PF00112">
    <property type="entry name" value="Peptidase_C1"/>
    <property type="match status" value="1"/>
</dbReference>
<dbReference type="PANTHER" id="PTHR12411">
    <property type="entry name" value="CYSTEINE PROTEASE FAMILY C1-RELATED"/>
    <property type="match status" value="1"/>
</dbReference>
<protein>
    <submittedName>
        <fullName evidence="5">Uncharacterized protein</fullName>
    </submittedName>
</protein>